<dbReference type="SUPFAM" id="SSF57362">
    <property type="entry name" value="BPTI-like"/>
    <property type="match status" value="3"/>
</dbReference>
<comment type="subcellular location">
    <subcellularLocation>
        <location evidence="8">Secreted</location>
    </subcellularLocation>
</comment>
<feature type="signal peptide" evidence="8">
    <location>
        <begin position="1"/>
        <end position="22"/>
    </location>
</feature>
<reference evidence="11" key="3">
    <citation type="journal article" date="2014" name="Nature">
        <title>Elephant shark genome provides unique insights into gnathostome evolution.</title>
        <authorList>
            <consortium name="International Elephant Shark Genome Sequencing Consortium"/>
            <person name="Venkatesh B."/>
            <person name="Lee A.P."/>
            <person name="Ravi V."/>
            <person name="Maurya A.K."/>
            <person name="Lian M.M."/>
            <person name="Swann J.B."/>
            <person name="Ohta Y."/>
            <person name="Flajnik M.F."/>
            <person name="Sutoh Y."/>
            <person name="Kasahara M."/>
            <person name="Hoon S."/>
            <person name="Gangu V."/>
            <person name="Roy S.W."/>
            <person name="Irimia M."/>
            <person name="Korzh V."/>
            <person name="Kondrychyn I."/>
            <person name="Lim Z.W."/>
            <person name="Tay B.H."/>
            <person name="Tohari S."/>
            <person name="Kong K.W."/>
            <person name="Ho S."/>
            <person name="Lorente-Galdos B."/>
            <person name="Quilez J."/>
            <person name="Marques-Bonet T."/>
            <person name="Raney B.J."/>
            <person name="Ingham P.W."/>
            <person name="Tay A."/>
            <person name="Hillier L.W."/>
            <person name="Minx P."/>
            <person name="Boehm T."/>
            <person name="Wilson R.K."/>
            <person name="Brenner S."/>
            <person name="Warren W.C."/>
        </authorList>
    </citation>
    <scope>NUCLEOTIDE SEQUENCE [LARGE SCALE GENOMIC DNA]</scope>
</reference>
<dbReference type="InterPro" id="IPR036880">
    <property type="entry name" value="Kunitz_BPTI_sf"/>
</dbReference>
<evidence type="ECO:0000256" key="6">
    <source>
        <dbReference type="ARBA" id="ARBA00023157"/>
    </source>
</evidence>
<dbReference type="Pfam" id="PF00014">
    <property type="entry name" value="Kunitz_BPTI"/>
    <property type="match status" value="3"/>
</dbReference>
<proteinExistence type="predicted"/>
<feature type="domain" description="BPTI/Kunitz inhibitor" evidence="9">
    <location>
        <begin position="29"/>
        <end position="79"/>
    </location>
</feature>
<dbReference type="GeneID" id="103186354"/>
<reference evidence="10" key="4">
    <citation type="submission" date="2025-08" db="UniProtKB">
        <authorList>
            <consortium name="Ensembl"/>
        </authorList>
    </citation>
    <scope>IDENTIFICATION</scope>
</reference>
<evidence type="ECO:0000256" key="2">
    <source>
        <dbReference type="ARBA" id="ARBA00022696"/>
    </source>
</evidence>
<evidence type="ECO:0000256" key="8">
    <source>
        <dbReference type="PIRNR" id="PIRNR001620"/>
    </source>
</evidence>
<keyword evidence="4 8" id="KW-0722">Serine protease inhibitor</keyword>
<evidence type="ECO:0000313" key="10">
    <source>
        <dbReference type="Ensembl" id="ENSCMIP00000043131.1"/>
    </source>
</evidence>
<evidence type="ECO:0000256" key="4">
    <source>
        <dbReference type="ARBA" id="ARBA00022900"/>
    </source>
</evidence>
<dbReference type="InParanoid" id="A0A4W3JVI1"/>
<dbReference type="PANTHER" id="PTHR10083">
    <property type="entry name" value="KUNITZ-TYPE PROTEASE INHIBITOR-RELATED"/>
    <property type="match status" value="1"/>
</dbReference>
<keyword evidence="6" id="KW-1015">Disulfide bond</keyword>
<dbReference type="Gene3D" id="4.10.410.10">
    <property type="entry name" value="Pancreatic trypsin inhibitor Kunitz domain"/>
    <property type="match status" value="3"/>
</dbReference>
<evidence type="ECO:0000313" key="11">
    <source>
        <dbReference type="Proteomes" id="UP000314986"/>
    </source>
</evidence>
<dbReference type="CDD" id="cd22615">
    <property type="entry name" value="Kunitz_TFPI1_TFPI2_3-like"/>
    <property type="match status" value="1"/>
</dbReference>
<evidence type="ECO:0000256" key="3">
    <source>
        <dbReference type="ARBA" id="ARBA00022737"/>
    </source>
</evidence>
<dbReference type="GeneTree" id="ENSGT00940000159917"/>
<gene>
    <name evidence="10" type="primary">tfpi2</name>
</gene>
<evidence type="ECO:0000256" key="1">
    <source>
        <dbReference type="ARBA" id="ARBA00022690"/>
    </source>
</evidence>
<dbReference type="GO" id="GO:0005615">
    <property type="term" value="C:extracellular space"/>
    <property type="evidence" value="ECO:0007669"/>
    <property type="project" value="TreeGrafter"/>
</dbReference>
<dbReference type="FunFam" id="4.10.410.10:FF:000004">
    <property type="entry name" value="Tissue factor pathway inhibitor"/>
    <property type="match status" value="1"/>
</dbReference>
<organism evidence="10 11">
    <name type="scientific">Callorhinchus milii</name>
    <name type="common">Ghost shark</name>
    <dbReference type="NCBI Taxonomy" id="7868"/>
    <lineage>
        <taxon>Eukaryota</taxon>
        <taxon>Metazoa</taxon>
        <taxon>Chordata</taxon>
        <taxon>Craniata</taxon>
        <taxon>Vertebrata</taxon>
        <taxon>Chondrichthyes</taxon>
        <taxon>Holocephali</taxon>
        <taxon>Chimaeriformes</taxon>
        <taxon>Callorhinchidae</taxon>
        <taxon>Callorhinchus</taxon>
    </lineage>
</organism>
<feature type="domain" description="BPTI/Kunitz inhibitor" evidence="9">
    <location>
        <begin position="89"/>
        <end position="139"/>
    </location>
</feature>
<keyword evidence="3" id="KW-0677">Repeat</keyword>
<evidence type="ECO:0000256" key="7">
    <source>
        <dbReference type="ARBA" id="ARBA00023180"/>
    </source>
</evidence>
<dbReference type="SMART" id="SM00131">
    <property type="entry name" value="KU"/>
    <property type="match status" value="3"/>
</dbReference>
<protein>
    <recommendedName>
        <fullName evidence="8">Tissue factor pathway inhibitor</fullName>
    </recommendedName>
</protein>
<dbReference type="Proteomes" id="UP000314986">
    <property type="component" value="Unassembled WGS sequence"/>
</dbReference>
<dbReference type="CTD" id="7980"/>
<reference evidence="11" key="1">
    <citation type="journal article" date="2006" name="Science">
        <title>Ancient noncoding elements conserved in the human genome.</title>
        <authorList>
            <person name="Venkatesh B."/>
            <person name="Kirkness E.F."/>
            <person name="Loh Y.H."/>
            <person name="Halpern A.L."/>
            <person name="Lee A.P."/>
            <person name="Johnson J."/>
            <person name="Dandona N."/>
            <person name="Viswanathan L.D."/>
            <person name="Tay A."/>
            <person name="Venter J.C."/>
            <person name="Strausberg R.L."/>
            <person name="Brenner S."/>
        </authorList>
    </citation>
    <scope>NUCLEOTIDE SEQUENCE [LARGE SCALE GENOMIC DNA]</scope>
</reference>
<evidence type="ECO:0000259" key="9">
    <source>
        <dbReference type="PROSITE" id="PS50279"/>
    </source>
</evidence>
<reference evidence="11" key="2">
    <citation type="journal article" date="2007" name="PLoS Biol.">
        <title>Survey sequencing and comparative analysis of the elephant shark (Callorhinchus milii) genome.</title>
        <authorList>
            <person name="Venkatesh B."/>
            <person name="Kirkness E.F."/>
            <person name="Loh Y.H."/>
            <person name="Halpern A.L."/>
            <person name="Lee A.P."/>
            <person name="Johnson J."/>
            <person name="Dandona N."/>
            <person name="Viswanathan L.D."/>
            <person name="Tay A."/>
            <person name="Venter J.C."/>
            <person name="Strausberg R.L."/>
            <person name="Brenner S."/>
        </authorList>
    </citation>
    <scope>NUCLEOTIDE SEQUENCE [LARGE SCALE GENOMIC DNA]</scope>
</reference>
<reference evidence="10" key="5">
    <citation type="submission" date="2025-09" db="UniProtKB">
        <authorList>
            <consortium name="Ensembl"/>
        </authorList>
    </citation>
    <scope>IDENTIFICATION</scope>
</reference>
<dbReference type="OrthoDB" id="5950222at2759"/>
<dbReference type="PROSITE" id="PS50279">
    <property type="entry name" value="BPTI_KUNITZ_2"/>
    <property type="match status" value="3"/>
</dbReference>
<dbReference type="FunCoup" id="A0A4W3JVI1">
    <property type="interactions" value="34"/>
</dbReference>
<feature type="domain" description="BPTI/Kunitz inhibitor" evidence="9">
    <location>
        <begin position="149"/>
        <end position="199"/>
    </location>
</feature>
<keyword evidence="7" id="KW-0325">Glycoprotein</keyword>
<accession>A0A4W3JVI1</accession>
<sequence>MAFNLFTAICSIWILSAPCSLAKGNREICLQLPDRGPCRAMLTQYFYNRYTQKCEEFEYGGCMGNDNLFETMSHCNSACLRIKVVPKVCRLMAATGPGRALFTRYHYNLTSDRCEEFTYGGLFGNGNIFRDKASCQRRCKPVNPMPSFCATASDRGRCSADVLRYYFNVKTHTCETFSYSGCGGNDNNFTSAKVCRQVCQKRNKKKTSQKYPTASITRKVVKKNSRKKFLKNPY</sequence>
<keyword evidence="8" id="KW-0732">Signal</keyword>
<feature type="chain" id="PRO_5021523919" description="Tissue factor pathway inhibitor" evidence="8">
    <location>
        <begin position="23"/>
        <end position="234"/>
    </location>
</feature>
<keyword evidence="11" id="KW-1185">Reference proteome</keyword>
<dbReference type="PANTHER" id="PTHR10083:SF374">
    <property type="entry name" value="BPTI_KUNITZ INHIBITOR DOMAIN-CONTAINING PROTEIN"/>
    <property type="match status" value="1"/>
</dbReference>
<dbReference type="InterPro" id="IPR002223">
    <property type="entry name" value="Kunitz_BPTI"/>
</dbReference>
<dbReference type="PRINTS" id="PR00759">
    <property type="entry name" value="BASICPTASE"/>
</dbReference>
<dbReference type="OMA" id="REEYFFN"/>
<dbReference type="GO" id="GO:0004867">
    <property type="term" value="F:serine-type endopeptidase inhibitor activity"/>
    <property type="evidence" value="ECO:0007669"/>
    <property type="project" value="UniProtKB-UniRule"/>
</dbReference>
<dbReference type="STRING" id="7868.ENSCMIP00000043131"/>
<dbReference type="PIRSF" id="PIRSF001620">
    <property type="entry name" value="TFPI"/>
    <property type="match status" value="1"/>
</dbReference>
<dbReference type="Ensembl" id="ENSCMIT00000043753.1">
    <property type="protein sequence ID" value="ENSCMIP00000043131.1"/>
    <property type="gene ID" value="ENSCMIG00000017897.1"/>
</dbReference>
<dbReference type="CDD" id="cd22617">
    <property type="entry name" value="Kunitz_TFPI2_2-like"/>
    <property type="match status" value="2"/>
</dbReference>
<dbReference type="PROSITE" id="PS00280">
    <property type="entry name" value="BPTI_KUNITZ_1"/>
    <property type="match status" value="2"/>
</dbReference>
<evidence type="ECO:0000256" key="5">
    <source>
        <dbReference type="ARBA" id="ARBA00023084"/>
    </source>
</evidence>
<dbReference type="InterPro" id="IPR050098">
    <property type="entry name" value="TFPI/VKTCI-like"/>
</dbReference>
<dbReference type="InterPro" id="IPR020901">
    <property type="entry name" value="Prtase_inh_Kunz-CS"/>
</dbReference>
<keyword evidence="1 8" id="KW-0646">Protease inhibitor</keyword>
<dbReference type="KEGG" id="cmk:103186354"/>
<keyword evidence="2 8" id="KW-0356">Hemostasis</keyword>
<name>A0A4W3JVI1_CALMI</name>
<dbReference type="GO" id="GO:0007596">
    <property type="term" value="P:blood coagulation"/>
    <property type="evidence" value="ECO:0007669"/>
    <property type="project" value="UniProtKB-UniRule"/>
</dbReference>
<keyword evidence="5 8" id="KW-0094">Blood coagulation</keyword>
<dbReference type="InterPro" id="IPR008296">
    <property type="entry name" value="TFPI-like"/>
</dbReference>
<dbReference type="AlphaFoldDB" id="A0A4W3JVI1"/>